<evidence type="ECO:0000313" key="3">
    <source>
        <dbReference type="Proteomes" id="UP000193900"/>
    </source>
</evidence>
<dbReference type="EMBL" id="FWFZ01000033">
    <property type="protein sequence ID" value="SLN75046.1"/>
    <property type="molecule type" value="Genomic_DNA"/>
</dbReference>
<keyword evidence="3" id="KW-1185">Reference proteome</keyword>
<accession>A0A1Y5TW86</accession>
<sequence>MVEVRFLERRLASGMLAQVVRLAPKMIRVSPCFIRDAPPDETRLSLTLASARLGLPVAPVPPAARRMTPREIDGSLRIAARADARSGVACAPLRLLRTVAAGLAPGEILINANYFLFLPTEVSAPFDAYGDPVGLTQADGVIETPPQVRRACLLMSDAGPEIRRIGFADIAVCSAEGKEFTPHLFGLPDQTGPGTAFALFHGSTGGTTPPGKGLWDVAFVGRHAVALSEHGGLSIPRAGCVLRCANRADADAVASGPLHYTLPGVLQGVQSGPVIVESGETTEAKRDVFAEELMSAEAPRPDTVPVSPHAWAADWHGTRAARLSAGITGNGQLFFCAVEGTSSFFRDGLAKGATLHDLAHLMIEEGAVQAMHLDGGGSTQVFCEGGGALIAPRDVHHGMPDSPAQFDRPLPLGLVLS</sequence>
<organism evidence="2 3">
    <name type="scientific">Roseisalinus antarcticus</name>
    <dbReference type="NCBI Taxonomy" id="254357"/>
    <lineage>
        <taxon>Bacteria</taxon>
        <taxon>Pseudomonadati</taxon>
        <taxon>Pseudomonadota</taxon>
        <taxon>Alphaproteobacteria</taxon>
        <taxon>Rhodobacterales</taxon>
        <taxon>Roseobacteraceae</taxon>
        <taxon>Roseisalinus</taxon>
    </lineage>
</organism>
<feature type="domain" description="Phosphodiester glycosidase" evidence="1">
    <location>
        <begin position="263"/>
        <end position="392"/>
    </location>
</feature>
<gene>
    <name evidence="2" type="ORF">ROA7023_03880</name>
</gene>
<protein>
    <recommendedName>
        <fullName evidence="1">Phosphodiester glycosidase domain-containing protein</fullName>
    </recommendedName>
</protein>
<dbReference type="Proteomes" id="UP000193900">
    <property type="component" value="Unassembled WGS sequence"/>
</dbReference>
<dbReference type="InterPro" id="IPR018711">
    <property type="entry name" value="NAGPA"/>
</dbReference>
<dbReference type="AlphaFoldDB" id="A0A1Y5TW86"/>
<reference evidence="2 3" key="1">
    <citation type="submission" date="2017-03" db="EMBL/GenBank/DDBJ databases">
        <authorList>
            <person name="Afonso C.L."/>
            <person name="Miller P.J."/>
            <person name="Scott M.A."/>
            <person name="Spackman E."/>
            <person name="Goraichik I."/>
            <person name="Dimitrov K.M."/>
            <person name="Suarez D.L."/>
            <person name="Swayne D.E."/>
        </authorList>
    </citation>
    <scope>NUCLEOTIDE SEQUENCE [LARGE SCALE GENOMIC DNA]</scope>
    <source>
        <strain evidence="2 3">CECT 7023</strain>
    </source>
</reference>
<dbReference type="Pfam" id="PF09992">
    <property type="entry name" value="NAGPA"/>
    <property type="match status" value="1"/>
</dbReference>
<name>A0A1Y5TW86_9RHOB</name>
<evidence type="ECO:0000259" key="1">
    <source>
        <dbReference type="Pfam" id="PF09992"/>
    </source>
</evidence>
<evidence type="ECO:0000313" key="2">
    <source>
        <dbReference type="EMBL" id="SLN75046.1"/>
    </source>
</evidence>
<proteinExistence type="predicted"/>